<dbReference type="Proteomes" id="UP000321412">
    <property type="component" value="Unassembled WGS sequence"/>
</dbReference>
<dbReference type="AlphaFoldDB" id="A0A5C6XG10"/>
<evidence type="ECO:0000256" key="2">
    <source>
        <dbReference type="SAM" id="SignalP"/>
    </source>
</evidence>
<evidence type="ECO:0000313" key="4">
    <source>
        <dbReference type="Proteomes" id="UP000321412"/>
    </source>
</evidence>
<dbReference type="InterPro" id="IPR036034">
    <property type="entry name" value="PDZ_sf"/>
</dbReference>
<evidence type="ECO:0000313" key="3">
    <source>
        <dbReference type="EMBL" id="TXD38343.1"/>
    </source>
</evidence>
<feature type="region of interest" description="Disordered" evidence="1">
    <location>
        <begin position="31"/>
        <end position="71"/>
    </location>
</feature>
<feature type="chain" id="PRO_5022845720" description="PDZ domain-containing protein" evidence="2">
    <location>
        <begin position="28"/>
        <end position="185"/>
    </location>
</feature>
<organism evidence="3 4">
    <name type="scientific">Lujinxingia vulgaris</name>
    <dbReference type="NCBI Taxonomy" id="2600176"/>
    <lineage>
        <taxon>Bacteria</taxon>
        <taxon>Deltaproteobacteria</taxon>
        <taxon>Bradymonadales</taxon>
        <taxon>Lujinxingiaceae</taxon>
        <taxon>Lujinxingia</taxon>
    </lineage>
</organism>
<gene>
    <name evidence="3" type="ORF">FRC98_05465</name>
</gene>
<reference evidence="3 4" key="1">
    <citation type="submission" date="2019-08" db="EMBL/GenBank/DDBJ databases">
        <title>Bradymonadales sp. TMQ4.</title>
        <authorList>
            <person name="Liang Q."/>
        </authorList>
    </citation>
    <scope>NUCLEOTIDE SEQUENCE [LARGE SCALE GENOMIC DNA]</scope>
    <source>
        <strain evidence="3 4">TMQ4</strain>
    </source>
</reference>
<keyword evidence="2" id="KW-0732">Signal</keyword>
<dbReference type="EMBL" id="VOSM01000002">
    <property type="protein sequence ID" value="TXD38343.1"/>
    <property type="molecule type" value="Genomic_DNA"/>
</dbReference>
<dbReference type="Gene3D" id="2.30.42.10">
    <property type="match status" value="1"/>
</dbReference>
<dbReference type="PROSITE" id="PS51257">
    <property type="entry name" value="PROKAR_LIPOPROTEIN"/>
    <property type="match status" value="1"/>
</dbReference>
<dbReference type="SUPFAM" id="SSF50156">
    <property type="entry name" value="PDZ domain-like"/>
    <property type="match status" value="1"/>
</dbReference>
<proteinExistence type="predicted"/>
<keyword evidence="4" id="KW-1185">Reference proteome</keyword>
<dbReference type="RefSeq" id="WP_146980285.1">
    <property type="nucleotide sequence ID" value="NZ_VOSM01000002.1"/>
</dbReference>
<evidence type="ECO:0008006" key="5">
    <source>
        <dbReference type="Google" id="ProtNLM"/>
    </source>
</evidence>
<comment type="caution">
    <text evidence="3">The sequence shown here is derived from an EMBL/GenBank/DDBJ whole genome shotgun (WGS) entry which is preliminary data.</text>
</comment>
<accession>A0A5C6XG10</accession>
<name>A0A5C6XG10_9DELT</name>
<feature type="signal peptide" evidence="2">
    <location>
        <begin position="1"/>
        <end position="27"/>
    </location>
</feature>
<evidence type="ECO:0000256" key="1">
    <source>
        <dbReference type="SAM" id="MobiDB-lite"/>
    </source>
</evidence>
<sequence>MKIGVQRLGLGLVALALVALSVSCASAPDQRRAAERGPEQNVGAPPSGDEAAVAPLPDNPASTPARSVELREPMVGPDGASLITRGEVDALLERGPAVVFQHVDTEPHHQDGAFVGFLIVDISTQAHSFVAPQLRVGDVVTHVNLVKLERPDHYLNTWSTLAEAEEIRVDFRRDGQPAHAIWRVE</sequence>
<protein>
    <recommendedName>
        <fullName evidence="5">PDZ domain-containing protein</fullName>
    </recommendedName>
</protein>
<dbReference type="OrthoDB" id="5506198at2"/>